<organism evidence="2 3">
    <name type="scientific">Pristionchus mayeri</name>
    <dbReference type="NCBI Taxonomy" id="1317129"/>
    <lineage>
        <taxon>Eukaryota</taxon>
        <taxon>Metazoa</taxon>
        <taxon>Ecdysozoa</taxon>
        <taxon>Nematoda</taxon>
        <taxon>Chromadorea</taxon>
        <taxon>Rhabditida</taxon>
        <taxon>Rhabditina</taxon>
        <taxon>Diplogasteromorpha</taxon>
        <taxon>Diplogasteroidea</taxon>
        <taxon>Neodiplogasteridae</taxon>
        <taxon>Pristionchus</taxon>
    </lineage>
</organism>
<proteinExistence type="predicted"/>
<name>A0AAN4ZRI5_9BILA</name>
<gene>
    <name evidence="2" type="ORF">PMAYCL1PPCAC_14294</name>
</gene>
<dbReference type="EMBL" id="BTRK01000003">
    <property type="protein sequence ID" value="GMR44099.1"/>
    <property type="molecule type" value="Genomic_DNA"/>
</dbReference>
<dbReference type="AlphaFoldDB" id="A0AAN4ZRI5"/>
<dbReference type="Proteomes" id="UP001328107">
    <property type="component" value="Unassembled WGS sequence"/>
</dbReference>
<feature type="region of interest" description="Disordered" evidence="1">
    <location>
        <begin position="66"/>
        <end position="108"/>
    </location>
</feature>
<comment type="caution">
    <text evidence="2">The sequence shown here is derived from an EMBL/GenBank/DDBJ whole genome shotgun (WGS) entry which is preliminary data.</text>
</comment>
<accession>A0AAN4ZRI5</accession>
<sequence length="108" mass="11993">DGSSAVSSRPCTRPVPLLPIRPIPWMAKSPLSGERNLFKQQHVAAAAAMRTRGKRQTHEAKAYYDKLADSQKQQDSTREHFFQASLTSQSPAPPCSGHEFTLHELHEG</sequence>
<evidence type="ECO:0000313" key="2">
    <source>
        <dbReference type="EMBL" id="GMR44099.1"/>
    </source>
</evidence>
<evidence type="ECO:0000256" key="1">
    <source>
        <dbReference type="SAM" id="MobiDB-lite"/>
    </source>
</evidence>
<protein>
    <submittedName>
        <fullName evidence="2">Uncharacterized protein</fullName>
    </submittedName>
</protein>
<reference evidence="3" key="1">
    <citation type="submission" date="2022-10" db="EMBL/GenBank/DDBJ databases">
        <title>Genome assembly of Pristionchus species.</title>
        <authorList>
            <person name="Yoshida K."/>
            <person name="Sommer R.J."/>
        </authorList>
    </citation>
    <scope>NUCLEOTIDE SEQUENCE [LARGE SCALE GENOMIC DNA]</scope>
    <source>
        <strain evidence="3">RS5460</strain>
    </source>
</reference>
<evidence type="ECO:0000313" key="3">
    <source>
        <dbReference type="Proteomes" id="UP001328107"/>
    </source>
</evidence>
<keyword evidence="3" id="KW-1185">Reference proteome</keyword>
<feature type="non-terminal residue" evidence="2">
    <location>
        <position position="1"/>
    </location>
</feature>